<gene>
    <name evidence="2" type="ORF">STAS_12692</name>
</gene>
<comment type="caution">
    <text evidence="2">The sequence shown here is derived from an EMBL/GenBank/DDBJ whole genome shotgun (WGS) entry which is preliminary data.</text>
</comment>
<evidence type="ECO:0000256" key="1">
    <source>
        <dbReference type="SAM" id="MobiDB-lite"/>
    </source>
</evidence>
<feature type="compositionally biased region" description="Basic residues" evidence="1">
    <location>
        <begin position="55"/>
        <end position="66"/>
    </location>
</feature>
<evidence type="ECO:0000313" key="2">
    <source>
        <dbReference type="EMBL" id="GER36360.1"/>
    </source>
</evidence>
<feature type="region of interest" description="Disordered" evidence="1">
    <location>
        <begin position="11"/>
        <end position="42"/>
    </location>
</feature>
<dbReference type="Proteomes" id="UP000325081">
    <property type="component" value="Unassembled WGS sequence"/>
</dbReference>
<proteinExistence type="predicted"/>
<sequence>MEYYDGIDILSVHGGGRRSGDGGGDWDMATTPAPSPARPVAGTRAAGHVNTVVTARRRHEPSHHHQPSPPSETACRRHKLRRSPVALTPVLQPAAVTIPKQHSPTHQPEIQHRTRQLPASAVSHRISAAADVCLKVRLAATRLNTESRRKSTV</sequence>
<reference evidence="3" key="1">
    <citation type="journal article" date="2019" name="Curr. Biol.">
        <title>Genome Sequence of Striga asiatica Provides Insight into the Evolution of Plant Parasitism.</title>
        <authorList>
            <person name="Yoshida S."/>
            <person name="Kim S."/>
            <person name="Wafula E.K."/>
            <person name="Tanskanen J."/>
            <person name="Kim Y.M."/>
            <person name="Honaas L."/>
            <person name="Yang Z."/>
            <person name="Spallek T."/>
            <person name="Conn C.E."/>
            <person name="Ichihashi Y."/>
            <person name="Cheong K."/>
            <person name="Cui S."/>
            <person name="Der J.P."/>
            <person name="Gundlach H."/>
            <person name="Jiao Y."/>
            <person name="Hori C."/>
            <person name="Ishida J.K."/>
            <person name="Kasahara H."/>
            <person name="Kiba T."/>
            <person name="Kim M.S."/>
            <person name="Koo N."/>
            <person name="Laohavisit A."/>
            <person name="Lee Y.H."/>
            <person name="Lumba S."/>
            <person name="McCourt P."/>
            <person name="Mortimer J.C."/>
            <person name="Mutuku J.M."/>
            <person name="Nomura T."/>
            <person name="Sasaki-Sekimoto Y."/>
            <person name="Seto Y."/>
            <person name="Wang Y."/>
            <person name="Wakatake T."/>
            <person name="Sakakibara H."/>
            <person name="Demura T."/>
            <person name="Yamaguchi S."/>
            <person name="Yoneyama K."/>
            <person name="Manabe R.I."/>
            <person name="Nelson D.C."/>
            <person name="Schulman A.H."/>
            <person name="Timko M.P."/>
            <person name="dePamphilis C.W."/>
            <person name="Choi D."/>
            <person name="Shirasu K."/>
        </authorList>
    </citation>
    <scope>NUCLEOTIDE SEQUENCE [LARGE SCALE GENOMIC DNA]</scope>
    <source>
        <strain evidence="3">cv. UVA1</strain>
    </source>
</reference>
<evidence type="ECO:0000313" key="3">
    <source>
        <dbReference type="Proteomes" id="UP000325081"/>
    </source>
</evidence>
<feature type="region of interest" description="Disordered" evidence="1">
    <location>
        <begin position="55"/>
        <end position="81"/>
    </location>
</feature>
<name>A0A5A7PU50_STRAF</name>
<dbReference type="EMBL" id="BKCP01005161">
    <property type="protein sequence ID" value="GER36360.1"/>
    <property type="molecule type" value="Genomic_DNA"/>
</dbReference>
<protein>
    <submittedName>
        <fullName evidence="2">Uncharacterized protein</fullName>
    </submittedName>
</protein>
<accession>A0A5A7PU50</accession>
<keyword evidence="3" id="KW-1185">Reference proteome</keyword>
<organism evidence="2 3">
    <name type="scientific">Striga asiatica</name>
    <name type="common">Asiatic witchweed</name>
    <name type="synonym">Buchnera asiatica</name>
    <dbReference type="NCBI Taxonomy" id="4170"/>
    <lineage>
        <taxon>Eukaryota</taxon>
        <taxon>Viridiplantae</taxon>
        <taxon>Streptophyta</taxon>
        <taxon>Embryophyta</taxon>
        <taxon>Tracheophyta</taxon>
        <taxon>Spermatophyta</taxon>
        <taxon>Magnoliopsida</taxon>
        <taxon>eudicotyledons</taxon>
        <taxon>Gunneridae</taxon>
        <taxon>Pentapetalae</taxon>
        <taxon>asterids</taxon>
        <taxon>lamiids</taxon>
        <taxon>Lamiales</taxon>
        <taxon>Orobanchaceae</taxon>
        <taxon>Buchnereae</taxon>
        <taxon>Striga</taxon>
    </lineage>
</organism>
<dbReference type="AlphaFoldDB" id="A0A5A7PU50"/>